<dbReference type="OMA" id="NEASERC"/>
<dbReference type="HOGENOM" id="CLU_476674_0_0_1"/>
<evidence type="ECO:0000313" key="2">
    <source>
        <dbReference type="Proteomes" id="UP000011082"/>
    </source>
</evidence>
<accession>L2GNB6</accession>
<sequence length="572" mass="66783">MIIGDKNRKLLVAEKDVTIVRSCSIIKYDAEYNSQTHSTVLELPRAFKNKIYDYTNSKLISIQTNEQKSVSLGKVVDYFKVEKDFFFVKEDRASKSLHSIAGKCLLRFSSAYQFEGSFLYFIKDYRFHKFNLLTLEESEINISPDLKSNAPVAFCCKRENISENETIIFADYLNKIYIHSEEKHRLYHWMSNKIVYLNVYDRYVIAISKKGNVVRFHIDIQKIEPLFNFHGIYVDVSCSDNKLYLLTDFEFIIFDLVVGNTVFKVYLIGSSEYKISRLEAYSDKRSDDVFNMKRHSKVEIMNLIDYENKRNHKEVSPSSGIKEYITYILEKHLFVVDAHLRKVISIFKLDDNSACFVCGSICFSFVQRKSNVILKIFKVFTNRIIQTKTVEFSWKGSLDLANIFTVKDKLYLLVSQNVYIINKMGFLEMVYDHKNCKSLKYFEDYICAIDEKGIFNIATQKYEVVQKKIMNCCIFKSRLLFYIEDKGIYCDKNNEASERCLILQVNNVIDMKAKDTDILETLQYIEGKCIIVEYSFERNESLVKCNEVTVENQSNKILLEKLCASGSNTMLG</sequence>
<reference evidence="2" key="1">
    <citation type="submission" date="2011-05" db="EMBL/GenBank/DDBJ databases">
        <title>The genome sequence of Vittaforma corneae strain ATCC 50505.</title>
        <authorList>
            <consortium name="The Broad Institute Genome Sequencing Platform"/>
            <person name="Cuomo C."/>
            <person name="Didier E."/>
            <person name="Bowers L."/>
            <person name="Young S.K."/>
            <person name="Zeng Q."/>
            <person name="Gargeya S."/>
            <person name="Fitzgerald M."/>
            <person name="Haas B."/>
            <person name="Abouelleil A."/>
            <person name="Alvarado L."/>
            <person name="Arachchi H.M."/>
            <person name="Berlin A."/>
            <person name="Chapman S.B."/>
            <person name="Gearin G."/>
            <person name="Goldberg J."/>
            <person name="Griggs A."/>
            <person name="Gujja S."/>
            <person name="Hansen M."/>
            <person name="Heiman D."/>
            <person name="Howarth C."/>
            <person name="Larimer J."/>
            <person name="Lui A."/>
            <person name="MacDonald P.J.P."/>
            <person name="McCowen C."/>
            <person name="Montmayeur A."/>
            <person name="Murphy C."/>
            <person name="Neiman D."/>
            <person name="Pearson M."/>
            <person name="Priest M."/>
            <person name="Roberts A."/>
            <person name="Saif S."/>
            <person name="Shea T."/>
            <person name="Sisk P."/>
            <person name="Stolte C."/>
            <person name="Sykes S."/>
            <person name="Wortman J."/>
            <person name="Nusbaum C."/>
            <person name="Birren B."/>
        </authorList>
    </citation>
    <scope>NUCLEOTIDE SEQUENCE [LARGE SCALE GENOMIC DNA]</scope>
    <source>
        <strain evidence="2">ATCC 50505</strain>
    </source>
</reference>
<protein>
    <submittedName>
        <fullName evidence="1">Uncharacterized protein</fullName>
    </submittedName>
</protein>
<dbReference type="GeneID" id="19881447"/>
<gene>
    <name evidence="1" type="ORF">VICG_00731</name>
</gene>
<dbReference type="EMBL" id="JH370133">
    <property type="protein sequence ID" value="ELA42331.1"/>
    <property type="molecule type" value="Genomic_DNA"/>
</dbReference>
<dbReference type="Proteomes" id="UP000011082">
    <property type="component" value="Unassembled WGS sequence"/>
</dbReference>
<proteinExistence type="predicted"/>
<dbReference type="InParanoid" id="L2GNB6"/>
<name>L2GNB6_VITCO</name>
<dbReference type="VEuPathDB" id="MicrosporidiaDB:VICG_00731"/>
<dbReference type="RefSeq" id="XP_007604182.1">
    <property type="nucleotide sequence ID" value="XM_007604120.1"/>
</dbReference>
<organism evidence="1 2">
    <name type="scientific">Vittaforma corneae (strain ATCC 50505)</name>
    <name type="common">Microsporidian parasite</name>
    <name type="synonym">Nosema corneum</name>
    <dbReference type="NCBI Taxonomy" id="993615"/>
    <lineage>
        <taxon>Eukaryota</taxon>
        <taxon>Fungi</taxon>
        <taxon>Fungi incertae sedis</taxon>
        <taxon>Microsporidia</taxon>
        <taxon>Nosematidae</taxon>
        <taxon>Vittaforma</taxon>
    </lineage>
</organism>
<keyword evidence="2" id="KW-1185">Reference proteome</keyword>
<dbReference type="AlphaFoldDB" id="L2GNB6"/>
<evidence type="ECO:0000313" key="1">
    <source>
        <dbReference type="EMBL" id="ELA42331.1"/>
    </source>
</evidence>